<dbReference type="EMBL" id="UINC01011156">
    <property type="protein sequence ID" value="SVA49360.1"/>
    <property type="molecule type" value="Genomic_DNA"/>
</dbReference>
<feature type="non-terminal residue" evidence="1">
    <location>
        <position position="1"/>
    </location>
</feature>
<reference evidence="1" key="1">
    <citation type="submission" date="2018-05" db="EMBL/GenBank/DDBJ databases">
        <authorList>
            <person name="Lanie J.A."/>
            <person name="Ng W.-L."/>
            <person name="Kazmierczak K.M."/>
            <person name="Andrzejewski T.M."/>
            <person name="Davidsen T.M."/>
            <person name="Wayne K.J."/>
            <person name="Tettelin H."/>
            <person name="Glass J.I."/>
            <person name="Rusch D."/>
            <person name="Podicherti R."/>
            <person name="Tsui H.-C.T."/>
            <person name="Winkler M.E."/>
        </authorList>
    </citation>
    <scope>NUCLEOTIDE SEQUENCE</scope>
</reference>
<evidence type="ECO:0000313" key="1">
    <source>
        <dbReference type="EMBL" id="SVA49360.1"/>
    </source>
</evidence>
<protein>
    <submittedName>
        <fullName evidence="1">Uncharacterized protein</fullName>
    </submittedName>
</protein>
<accession>A0A381W9Z1</accession>
<proteinExistence type="predicted"/>
<dbReference type="AlphaFoldDB" id="A0A381W9Z1"/>
<sequence>VVFRVDGQRMLIVQELFFCKIVSEYWILVFKQVLTH</sequence>
<name>A0A381W9Z1_9ZZZZ</name>
<gene>
    <name evidence="1" type="ORF">METZ01_LOCUS102214</name>
</gene>
<organism evidence="1">
    <name type="scientific">marine metagenome</name>
    <dbReference type="NCBI Taxonomy" id="408172"/>
    <lineage>
        <taxon>unclassified sequences</taxon>
        <taxon>metagenomes</taxon>
        <taxon>ecological metagenomes</taxon>
    </lineage>
</organism>